<dbReference type="SUPFAM" id="SSF52540">
    <property type="entry name" value="P-loop containing nucleoside triphosphate hydrolases"/>
    <property type="match status" value="1"/>
</dbReference>
<name>A0A9W4KM72_9EURO</name>
<comment type="caution">
    <text evidence="4">The sequence shown here is derived from an EMBL/GenBank/DDBJ whole genome shotgun (WGS) entry which is preliminary data.</text>
</comment>
<dbReference type="Pfam" id="PF24883">
    <property type="entry name" value="NPHP3_N"/>
    <property type="match status" value="1"/>
</dbReference>
<accession>A0A9W4KM72</accession>
<feature type="region of interest" description="Disordered" evidence="2">
    <location>
        <begin position="1"/>
        <end position="57"/>
    </location>
</feature>
<sequence>MRQWWREKRQHAFHRPKSPHPLQTESKAGQTPVNPAPVPTAPVKQRDVVDSQGPSMHHDLWKSAYDQLYPEERDILSKERVTAQRGNNEKNSHTVAVIDGVIQITKEQYKEYQQGGIKIQRSTGEDIDVRKLSRKILNAALSFKDIVNTVVSFDPTHHAASAWAVISLGLSMTQNRLDLQDALFESSEFLAGVLSGCAYIESNFCRNNTTGKSEIERATIEIYKAILRYAAELLVVQNASVGRRILDSVTPITDQRLTELRSSVENEWQKLRQWVQIDALDNLLQNGKQAELRLARIDEEVSKVLRVLQNFSLPVAEGASYDSYENQHGEKCLPGTRRHLLRQITDWAETSDKCIFWLNGMAGTGKSTISRTVAELFKEKGLLGASFFFKRGEADRGNARKFFSTIAKQLMASNRQLAPSIARAIQDDADLSTKALSQQFEKLLLQPLSEGEQHETTSVIVIDALDECEGDDIEVLLQHLPRLQESKSIRLRIFLTSQPELSIRRGFKGNQDYQGLVLQNVPSIEDDIRIFLKHRFSQIKEKREVLGDWPGYETMETLVKMSVPLFIFAATICRFVGEDYQVPEDQLDIILQTPNLTSSSQMERIYRPILDNRVKNSTVLKRDFHTIIGVILLLADPLSVSSLSGLICMEERTITARLDAFHSVLSVPKDSCAPVRILHLSFREFLINTKEEDIRVNEKETHERLLKHCLHVMKDPRSGLTHNICRLSSYGIQRRDVDSHMIAQYIPQVLRYSCRYWAYHFRKSESDASELEAFSFLKKHFLNWLEAMSLMGLTSETVGIINTLQAKL</sequence>
<evidence type="ECO:0000256" key="1">
    <source>
        <dbReference type="ARBA" id="ARBA00022737"/>
    </source>
</evidence>
<protein>
    <recommendedName>
        <fullName evidence="3">Nephrocystin 3-like N-terminal domain-containing protein</fullName>
    </recommendedName>
</protein>
<evidence type="ECO:0000256" key="2">
    <source>
        <dbReference type="SAM" id="MobiDB-lite"/>
    </source>
</evidence>
<dbReference type="InterPro" id="IPR027417">
    <property type="entry name" value="P-loop_NTPase"/>
</dbReference>
<dbReference type="Proteomes" id="UP001154252">
    <property type="component" value="Unassembled WGS sequence"/>
</dbReference>
<dbReference type="OrthoDB" id="1577640at2759"/>
<dbReference type="AlphaFoldDB" id="A0A9W4KM72"/>
<evidence type="ECO:0000313" key="4">
    <source>
        <dbReference type="EMBL" id="CAG8910002.1"/>
    </source>
</evidence>
<feature type="compositionally biased region" description="Basic residues" evidence="2">
    <location>
        <begin position="8"/>
        <end position="18"/>
    </location>
</feature>
<organism evidence="4 5">
    <name type="scientific">Penicillium egyptiacum</name>
    <dbReference type="NCBI Taxonomy" id="1303716"/>
    <lineage>
        <taxon>Eukaryota</taxon>
        <taxon>Fungi</taxon>
        <taxon>Dikarya</taxon>
        <taxon>Ascomycota</taxon>
        <taxon>Pezizomycotina</taxon>
        <taxon>Eurotiomycetes</taxon>
        <taxon>Eurotiomycetidae</taxon>
        <taxon>Eurotiales</taxon>
        <taxon>Aspergillaceae</taxon>
        <taxon>Penicillium</taxon>
    </lineage>
</organism>
<evidence type="ECO:0000313" key="5">
    <source>
        <dbReference type="Proteomes" id="UP001154252"/>
    </source>
</evidence>
<dbReference type="PANTHER" id="PTHR10039">
    <property type="entry name" value="AMELOGENIN"/>
    <property type="match status" value="1"/>
</dbReference>
<dbReference type="EMBL" id="CAJVRC010000905">
    <property type="protein sequence ID" value="CAG8910002.1"/>
    <property type="molecule type" value="Genomic_DNA"/>
</dbReference>
<dbReference type="Gene3D" id="3.40.50.300">
    <property type="entry name" value="P-loop containing nucleotide triphosphate hydrolases"/>
    <property type="match status" value="1"/>
</dbReference>
<keyword evidence="5" id="KW-1185">Reference proteome</keyword>
<dbReference type="PANTHER" id="PTHR10039:SF17">
    <property type="entry name" value="FUNGAL STAND N-TERMINAL GOODBYE DOMAIN-CONTAINING PROTEIN-RELATED"/>
    <property type="match status" value="1"/>
</dbReference>
<reference evidence="4" key="1">
    <citation type="submission" date="2021-07" db="EMBL/GenBank/DDBJ databases">
        <authorList>
            <person name="Branca A.L. A."/>
        </authorList>
    </citation>
    <scope>NUCLEOTIDE SEQUENCE</scope>
</reference>
<feature type="domain" description="Nephrocystin 3-like N-terminal" evidence="3">
    <location>
        <begin position="343"/>
        <end position="497"/>
    </location>
</feature>
<proteinExistence type="predicted"/>
<keyword evidence="1" id="KW-0677">Repeat</keyword>
<gene>
    <name evidence="4" type="ORF">PEGY_LOCUS10802</name>
</gene>
<evidence type="ECO:0000259" key="3">
    <source>
        <dbReference type="Pfam" id="PF24883"/>
    </source>
</evidence>
<dbReference type="InterPro" id="IPR056884">
    <property type="entry name" value="NPHP3-like_N"/>
</dbReference>